<evidence type="ECO:0000256" key="4">
    <source>
        <dbReference type="ARBA" id="ARBA00022989"/>
    </source>
</evidence>
<accession>A0A3B0ZDA1</accession>
<evidence type="ECO:0000313" key="7">
    <source>
        <dbReference type="EMBL" id="VAW84229.1"/>
    </source>
</evidence>
<keyword evidence="3 6" id="KW-0812">Transmembrane</keyword>
<keyword evidence="5 6" id="KW-0472">Membrane</keyword>
<name>A0A3B0ZDA1_9ZZZZ</name>
<keyword evidence="2" id="KW-1003">Cell membrane</keyword>
<dbReference type="AlphaFoldDB" id="A0A3B0ZDA1"/>
<proteinExistence type="predicted"/>
<evidence type="ECO:0000256" key="2">
    <source>
        <dbReference type="ARBA" id="ARBA00022475"/>
    </source>
</evidence>
<feature type="transmembrane region" description="Helical" evidence="6">
    <location>
        <begin position="21"/>
        <end position="41"/>
    </location>
</feature>
<evidence type="ECO:0000256" key="1">
    <source>
        <dbReference type="ARBA" id="ARBA00004162"/>
    </source>
</evidence>
<dbReference type="EMBL" id="UOFO01000036">
    <property type="protein sequence ID" value="VAW84229.1"/>
    <property type="molecule type" value="Genomic_DNA"/>
</dbReference>
<evidence type="ECO:0008006" key="8">
    <source>
        <dbReference type="Google" id="ProtNLM"/>
    </source>
</evidence>
<dbReference type="GO" id="GO:0005886">
    <property type="term" value="C:plasma membrane"/>
    <property type="evidence" value="ECO:0007669"/>
    <property type="project" value="UniProtKB-SubCell"/>
</dbReference>
<sequence length="175" mass="19936">MRHRRLRRSQRAEPELNITAFLNLMVILIPFLLITAVFSRITILDMHIPPAIDAPENPEQKKNDEKPLQINIVIRKNSIAIADNKQGLIKRFQKIDGAYNYKAISELLQNMKDKVPDHNEANILLEADIPYETLIQAMDVVRIVEVKQEGIRVQAALFPDVSIGDAPPLQVKTKN</sequence>
<evidence type="ECO:0000256" key="5">
    <source>
        <dbReference type="ARBA" id="ARBA00023136"/>
    </source>
</evidence>
<evidence type="ECO:0000256" key="6">
    <source>
        <dbReference type="SAM" id="Phobius"/>
    </source>
</evidence>
<organism evidence="7">
    <name type="scientific">hydrothermal vent metagenome</name>
    <dbReference type="NCBI Taxonomy" id="652676"/>
    <lineage>
        <taxon>unclassified sequences</taxon>
        <taxon>metagenomes</taxon>
        <taxon>ecological metagenomes</taxon>
    </lineage>
</organism>
<dbReference type="PANTHER" id="PTHR30558">
    <property type="entry name" value="EXBD MEMBRANE COMPONENT OF PMF-DRIVEN MACROMOLECULE IMPORT SYSTEM"/>
    <property type="match status" value="1"/>
</dbReference>
<protein>
    <recommendedName>
        <fullName evidence="8">Biopolymer transport protein ExbD/TolR</fullName>
    </recommendedName>
</protein>
<gene>
    <name evidence="7" type="ORF">MNBD_GAMMA16-1495</name>
</gene>
<reference evidence="7" key="1">
    <citation type="submission" date="2018-06" db="EMBL/GenBank/DDBJ databases">
        <authorList>
            <person name="Zhirakovskaya E."/>
        </authorList>
    </citation>
    <scope>NUCLEOTIDE SEQUENCE</scope>
</reference>
<evidence type="ECO:0000256" key="3">
    <source>
        <dbReference type="ARBA" id="ARBA00022692"/>
    </source>
</evidence>
<dbReference type="InterPro" id="IPR003400">
    <property type="entry name" value="ExbD"/>
</dbReference>
<dbReference type="GO" id="GO:0022857">
    <property type="term" value="F:transmembrane transporter activity"/>
    <property type="evidence" value="ECO:0007669"/>
    <property type="project" value="InterPro"/>
</dbReference>
<keyword evidence="4 6" id="KW-1133">Transmembrane helix</keyword>
<dbReference type="Pfam" id="PF02472">
    <property type="entry name" value="ExbD"/>
    <property type="match status" value="1"/>
</dbReference>
<comment type="subcellular location">
    <subcellularLocation>
        <location evidence="1">Cell membrane</location>
        <topology evidence="1">Single-pass membrane protein</topology>
    </subcellularLocation>
</comment>